<keyword evidence="13" id="KW-1185">Reference proteome</keyword>
<keyword evidence="6" id="KW-0413">Isomerase</keyword>
<dbReference type="InterPro" id="IPR052247">
    <property type="entry name" value="Meiotic_Crossover_Helicase"/>
</dbReference>
<reference evidence="12" key="1">
    <citation type="submission" date="2016-04" db="EMBL/GenBank/DDBJ databases">
        <authorList>
            <person name="Nguyen H.D."/>
            <person name="Samba Siva P."/>
            <person name="Cullis J."/>
            <person name="Levesque C.A."/>
            <person name="Hambleton S."/>
        </authorList>
    </citation>
    <scope>NUCLEOTIDE SEQUENCE</scope>
    <source>
        <strain evidence="12">DAOMC 236416</strain>
    </source>
</reference>
<dbReference type="InterPro" id="IPR014001">
    <property type="entry name" value="Helicase_ATP-bd"/>
</dbReference>
<dbReference type="Gene3D" id="1.10.10.10">
    <property type="entry name" value="Winged helix-like DNA-binding domain superfamily/Winged helix DNA-binding domain"/>
    <property type="match status" value="1"/>
</dbReference>
<dbReference type="CDD" id="cd18795">
    <property type="entry name" value="SF2_C_Ski2"/>
    <property type="match status" value="1"/>
</dbReference>
<dbReference type="PROSITE" id="PS51192">
    <property type="entry name" value="HELICASE_ATP_BIND_1"/>
    <property type="match status" value="1"/>
</dbReference>
<feature type="compositionally biased region" description="Polar residues" evidence="11">
    <location>
        <begin position="158"/>
        <end position="178"/>
    </location>
</feature>
<dbReference type="PROSITE" id="PS51194">
    <property type="entry name" value="HELICASE_CTER"/>
    <property type="match status" value="1"/>
</dbReference>
<feature type="compositionally biased region" description="Polar residues" evidence="11">
    <location>
        <begin position="1625"/>
        <end position="1634"/>
    </location>
</feature>
<dbReference type="InterPro" id="IPR011545">
    <property type="entry name" value="DEAD/DEAH_box_helicase_dom"/>
</dbReference>
<keyword evidence="2" id="KW-0547">Nucleotide-binding</keyword>
<feature type="region of interest" description="Disordered" evidence="11">
    <location>
        <begin position="1163"/>
        <end position="1275"/>
    </location>
</feature>
<feature type="region of interest" description="Disordered" evidence="11">
    <location>
        <begin position="1625"/>
        <end position="1675"/>
    </location>
</feature>
<gene>
    <name evidence="12" type="ORF">A4X13_0g28</name>
</gene>
<dbReference type="PANTHER" id="PTHR47835:SF3">
    <property type="entry name" value="HELICASE FOR MEIOSIS 1"/>
    <property type="match status" value="1"/>
</dbReference>
<keyword evidence="3" id="KW-0378">Hydrolase</keyword>
<dbReference type="Pfam" id="PF02889">
    <property type="entry name" value="Sec63"/>
    <property type="match status" value="1"/>
</dbReference>
<comment type="similarity">
    <text evidence="1">Belongs to the helicase family. SKI2 subfamily.</text>
</comment>
<dbReference type="SMART" id="SM00487">
    <property type="entry name" value="DEXDc"/>
    <property type="match status" value="1"/>
</dbReference>
<dbReference type="Pfam" id="PF00271">
    <property type="entry name" value="Helicase_C"/>
    <property type="match status" value="1"/>
</dbReference>
<dbReference type="Gene3D" id="3.40.50.300">
    <property type="entry name" value="P-loop containing nucleotide triphosphate hydrolases"/>
    <property type="match status" value="2"/>
</dbReference>
<dbReference type="EMBL" id="LWDF02000001">
    <property type="protein sequence ID" value="KAE8260913.1"/>
    <property type="molecule type" value="Genomic_DNA"/>
</dbReference>
<dbReference type="InterPro" id="IPR057842">
    <property type="entry name" value="WH_MER3"/>
</dbReference>
<feature type="compositionally biased region" description="Polar residues" evidence="11">
    <location>
        <begin position="1221"/>
        <end position="1233"/>
    </location>
</feature>
<feature type="compositionally biased region" description="Basic and acidic residues" evidence="11">
    <location>
        <begin position="1345"/>
        <end position="1355"/>
    </location>
</feature>
<feature type="compositionally biased region" description="Polar residues" evidence="11">
    <location>
        <begin position="100"/>
        <end position="112"/>
    </location>
</feature>
<evidence type="ECO:0000256" key="2">
    <source>
        <dbReference type="ARBA" id="ARBA00022741"/>
    </source>
</evidence>
<evidence type="ECO:0000313" key="13">
    <source>
        <dbReference type="Proteomes" id="UP000077521"/>
    </source>
</evidence>
<feature type="compositionally biased region" description="Polar residues" evidence="11">
    <location>
        <begin position="1105"/>
        <end position="1119"/>
    </location>
</feature>
<evidence type="ECO:0000256" key="8">
    <source>
        <dbReference type="ARBA" id="ARBA00034617"/>
    </source>
</evidence>
<feature type="compositionally biased region" description="Basic residues" evidence="11">
    <location>
        <begin position="1332"/>
        <end position="1344"/>
    </location>
</feature>
<feature type="region of interest" description="Disordered" evidence="11">
    <location>
        <begin position="1290"/>
        <end position="1457"/>
    </location>
</feature>
<dbReference type="SUPFAM" id="SSF52540">
    <property type="entry name" value="P-loop containing nucleoside triphosphate hydrolases"/>
    <property type="match status" value="1"/>
</dbReference>
<dbReference type="SUPFAM" id="SSF158702">
    <property type="entry name" value="Sec63 N-terminal domain-like"/>
    <property type="match status" value="1"/>
</dbReference>
<dbReference type="Pfam" id="PF00270">
    <property type="entry name" value="DEAD"/>
    <property type="match status" value="1"/>
</dbReference>
<organism evidence="12 13">
    <name type="scientific">Tilletia indica</name>
    <dbReference type="NCBI Taxonomy" id="43049"/>
    <lineage>
        <taxon>Eukaryota</taxon>
        <taxon>Fungi</taxon>
        <taxon>Dikarya</taxon>
        <taxon>Basidiomycota</taxon>
        <taxon>Ustilaginomycotina</taxon>
        <taxon>Exobasidiomycetes</taxon>
        <taxon>Tilletiales</taxon>
        <taxon>Tilletiaceae</taxon>
        <taxon>Tilletia</taxon>
    </lineage>
</organism>
<evidence type="ECO:0000256" key="6">
    <source>
        <dbReference type="ARBA" id="ARBA00023235"/>
    </source>
</evidence>
<comment type="catalytic activity">
    <reaction evidence="8">
        <text>Couples ATP hydrolysis with the unwinding of duplex DNA by translocating in the 3'-5' direction.</text>
        <dbReference type="EC" id="5.6.2.4"/>
    </reaction>
</comment>
<comment type="catalytic activity">
    <reaction evidence="10">
        <text>ATP + H2O = ADP + phosphate + H(+)</text>
        <dbReference type="Rhea" id="RHEA:13065"/>
        <dbReference type="ChEBI" id="CHEBI:15377"/>
        <dbReference type="ChEBI" id="CHEBI:15378"/>
        <dbReference type="ChEBI" id="CHEBI:30616"/>
        <dbReference type="ChEBI" id="CHEBI:43474"/>
        <dbReference type="ChEBI" id="CHEBI:456216"/>
        <dbReference type="EC" id="5.6.2.4"/>
    </reaction>
</comment>
<evidence type="ECO:0000256" key="9">
    <source>
        <dbReference type="ARBA" id="ARBA00034808"/>
    </source>
</evidence>
<dbReference type="Gene3D" id="1.10.3380.10">
    <property type="entry name" value="Sec63 N-terminal domain-like domain"/>
    <property type="match status" value="1"/>
</dbReference>
<dbReference type="InterPro" id="IPR027417">
    <property type="entry name" value="P-loop_NTPase"/>
</dbReference>
<evidence type="ECO:0000256" key="1">
    <source>
        <dbReference type="ARBA" id="ARBA00010140"/>
    </source>
</evidence>
<keyword evidence="4" id="KW-0347">Helicase</keyword>
<dbReference type="PANTHER" id="PTHR47835">
    <property type="entry name" value="HFM1, ATP DEPENDENT DNA HELICASE HOMOLOG"/>
    <property type="match status" value="1"/>
</dbReference>
<reference evidence="12" key="2">
    <citation type="journal article" date="2019" name="IMA Fungus">
        <title>Genome sequencing and comparison of five Tilletia species to identify candidate genes for the detection of regulated species infecting wheat.</title>
        <authorList>
            <person name="Nguyen H.D.T."/>
            <person name="Sultana T."/>
            <person name="Kesanakurti P."/>
            <person name="Hambleton S."/>
        </authorList>
    </citation>
    <scope>NUCLEOTIDE SEQUENCE</scope>
    <source>
        <strain evidence="12">DAOMC 236416</strain>
    </source>
</reference>
<evidence type="ECO:0000256" key="7">
    <source>
        <dbReference type="ARBA" id="ARBA00023254"/>
    </source>
</evidence>
<feature type="compositionally biased region" description="Polar residues" evidence="11">
    <location>
        <begin position="47"/>
        <end position="62"/>
    </location>
</feature>
<proteinExistence type="inferred from homology"/>
<feature type="region of interest" description="Disordered" evidence="11">
    <location>
        <begin position="93"/>
        <end position="133"/>
    </location>
</feature>
<evidence type="ECO:0000256" key="3">
    <source>
        <dbReference type="ARBA" id="ARBA00022801"/>
    </source>
</evidence>
<feature type="region of interest" description="Disordered" evidence="11">
    <location>
        <begin position="44"/>
        <end position="76"/>
    </location>
</feature>
<evidence type="ECO:0000313" key="12">
    <source>
        <dbReference type="EMBL" id="KAE8260913.1"/>
    </source>
</evidence>
<comment type="caution">
    <text evidence="12">The sequence shown here is derived from an EMBL/GenBank/DDBJ whole genome shotgun (WGS) entry which is preliminary data.</text>
</comment>
<feature type="compositionally biased region" description="Acidic residues" evidence="11">
    <location>
        <begin position="1516"/>
        <end position="1525"/>
    </location>
</feature>
<dbReference type="InterPro" id="IPR036388">
    <property type="entry name" value="WH-like_DNA-bd_sf"/>
</dbReference>
<dbReference type="GO" id="GO:0016787">
    <property type="term" value="F:hydrolase activity"/>
    <property type="evidence" value="ECO:0007669"/>
    <property type="project" value="UniProtKB-KW"/>
</dbReference>
<feature type="compositionally biased region" description="Basic and acidic residues" evidence="11">
    <location>
        <begin position="1237"/>
        <end position="1262"/>
    </location>
</feature>
<dbReference type="InterPro" id="IPR001650">
    <property type="entry name" value="Helicase_C-like"/>
</dbReference>
<dbReference type="EC" id="5.6.2.4" evidence="9"/>
<dbReference type="SMART" id="SM00973">
    <property type="entry name" value="Sec63"/>
    <property type="match status" value="1"/>
</dbReference>
<evidence type="ECO:0000256" key="11">
    <source>
        <dbReference type="SAM" id="MobiDB-lite"/>
    </source>
</evidence>
<feature type="compositionally biased region" description="Low complexity" evidence="11">
    <location>
        <begin position="1178"/>
        <end position="1192"/>
    </location>
</feature>
<keyword evidence="5" id="KW-0067">ATP-binding</keyword>
<dbReference type="Pfam" id="PF23445">
    <property type="entry name" value="WHD_SNRNP200"/>
    <property type="match status" value="1"/>
</dbReference>
<keyword evidence="7" id="KW-0469">Meiosis</keyword>
<feature type="region of interest" description="Disordered" evidence="11">
    <location>
        <begin position="1096"/>
        <end position="1145"/>
    </location>
</feature>
<dbReference type="GO" id="GO:0051321">
    <property type="term" value="P:meiotic cell cycle"/>
    <property type="evidence" value="ECO:0007669"/>
    <property type="project" value="UniProtKB-KW"/>
</dbReference>
<feature type="compositionally biased region" description="Polar residues" evidence="11">
    <location>
        <begin position="1578"/>
        <end position="1590"/>
    </location>
</feature>
<dbReference type="GO" id="GO:0043138">
    <property type="term" value="F:3'-5' DNA helicase activity"/>
    <property type="evidence" value="ECO:0007669"/>
    <property type="project" value="UniProtKB-EC"/>
</dbReference>
<feature type="compositionally biased region" description="Polar residues" evidence="11">
    <location>
        <begin position="185"/>
        <end position="202"/>
    </location>
</feature>
<dbReference type="InterPro" id="IPR004179">
    <property type="entry name" value="Sec63-dom"/>
</dbReference>
<feature type="compositionally biased region" description="Acidic residues" evidence="11">
    <location>
        <begin position="1407"/>
        <end position="1424"/>
    </location>
</feature>
<protein>
    <recommendedName>
        <fullName evidence="9">DNA 3'-5' helicase</fullName>
        <ecNumber evidence="9">5.6.2.4</ecNumber>
    </recommendedName>
</protein>
<evidence type="ECO:0000256" key="4">
    <source>
        <dbReference type="ARBA" id="ARBA00022806"/>
    </source>
</evidence>
<feature type="compositionally biased region" description="Polar residues" evidence="11">
    <location>
        <begin position="1644"/>
        <end position="1657"/>
    </location>
</feature>
<feature type="compositionally biased region" description="Low complexity" evidence="11">
    <location>
        <begin position="203"/>
        <end position="216"/>
    </location>
</feature>
<dbReference type="SMART" id="SM00490">
    <property type="entry name" value="HELICc"/>
    <property type="match status" value="1"/>
</dbReference>
<sequence>MSSASLYSLAAQQDAIALDQEAERLSLLQHGPNSSARESFFRPYQAAPQQSRQGPSSHQSLYGQMARSAQPIQSAVQPIHRPQPTAVQRQHFFPVPPAGSAQTPSEQFSSPSPAYRGWEAGRGELNTPGRSEGSELTLGLEIEDAYPSQNALTAPQRTAYTHSSTAHISDLTPQSQRQPLRHVQLEQQSLPSRVPQSENESQSLTTRSKSGTGSRSNHGVRLKPVTALPDMWRSIFKFPVFNAVQSTCFDSVFQSNRNVVVSAPTGSGKTVVFELAIIRMLQDRNASAKAVYLAPTKALCSERYKDWTTRLQPLGCTVVEITGDTNFAGLSAAKNARVIITTPSLTRRWTDHDKILSNLALLLIDEVHILHEKGRGARLEVIVSRMKNYGQQIRFVAVSATVPNLEDVSEWIGRNTAVPPNPKAAEQGVPNTFADLFRFGEDFRPCHLSKFVYGYPKLKDDFVFTASLNKHLLGLIQEHAKAKPCLVFVSTRKGTVQAADAIAKQLATLEAARESVPWTKPTITPSFQDPKLEELAAAGIAFHHAGMVLDDRRAVEQAFLSGTIKVLCATTTLATGVNLPAYCVIIRGTKQYAGGGWAEISDLDFVQMIGRAGRPQFDTEGVAVVMTETTQKQHYMDLASGNTVIESSLAAELVEHINAELVLRGTSNKQAIESWIEGTFLHVRLLKNPAWYNLDESAASKTSKEVMQSIVEDALNQLDRHDLATATGEDADELAATDFGDILAKYFLSFKTMLLLLQAPQNATIKDLIELLTEAEEFKDIRMRQGEKNNEEIRFPPVKVNGVKEKVSLLLQAVLAGLPLQECLGSKTVGYSPALDAFTIFRHAPRIVKAMFDIFLAKGHGQALQNAFTLLRSINGRSWEGKPAVLRQLEGVGEKTLKILSGAGLLTLGDVAGTDPRRIELLMNRNPPFGDKLVNQAKAYPHFHLDVEQVGEEVQDQGVQVTIKVKVGLQDMGVKVKTSKKESGAALAVCVLTMSSDLTLFDFRKMPLKKLSADKEFKIKCRLDKPSQRIVVTAACDEIAGSAVRSELRHSLPASSFPKVSVLGKTAEDLDKERALQELEECIDFFDKDDDLDLDLDDREGRASTKPTPSKASIATPQTESKRAETEDEAESDREPEKLPNGNYKCMHQCKSSCRHLCCREGMERPPQKKNSGKKKASTTAKATAEPAETPTLLERLRTDVGPQPAKDRKQKTAQPAKAPTSRSGSGSHSAKPNTGPERETPKLAGARRLELPRASKDKDPLSDEDDELPLLFASTSAKKRKYDVNWTAFEGLDDESEPLPNVQKKKRAKITFSKYIDDEAGEDNRPEHAAKGKNKAKTPRLSRRKDDADASHLSEDEDTGSLADFIVDDHIDPTIDFSEDDLALPNGDDDGHYEGGVSRGDLVDCGMDDLADLFSDSEDEDDPNLERGNKNVRVPSKSASRVLRSPSEEVPQGLLNFGPCGDDDDLLFFSEDCVPELEHGDAPFSKQSRRASLSSVDSAIGKALAAAEQSREGEIGQDDQDVVNEDTALGVRDAPSPVPPFSRNSRHREDPLLAQGKAIESPGIAVGPQQQQSQSQTKATTNTPASSTVPDRPAVRRPLFADRMLAKMSSQKSTPKPATVLNTAANASSVKQTGETHRPADVSSRQEIVPVSQNVVPSIPGDDETWGDWDLLKG</sequence>
<evidence type="ECO:0000256" key="5">
    <source>
        <dbReference type="ARBA" id="ARBA00022840"/>
    </source>
</evidence>
<feature type="region of interest" description="Disordered" evidence="11">
    <location>
        <begin position="158"/>
        <end position="221"/>
    </location>
</feature>
<dbReference type="GO" id="GO:0003676">
    <property type="term" value="F:nucleic acid binding"/>
    <property type="evidence" value="ECO:0007669"/>
    <property type="project" value="InterPro"/>
</dbReference>
<name>A0A177TXG6_9BASI</name>
<dbReference type="Proteomes" id="UP000077521">
    <property type="component" value="Unassembled WGS sequence"/>
</dbReference>
<evidence type="ECO:0000256" key="10">
    <source>
        <dbReference type="ARBA" id="ARBA00048988"/>
    </source>
</evidence>
<feature type="region of interest" description="Disordered" evidence="11">
    <location>
        <begin position="1505"/>
        <end position="1599"/>
    </location>
</feature>
<dbReference type="GO" id="GO:0005524">
    <property type="term" value="F:ATP binding"/>
    <property type="evidence" value="ECO:0007669"/>
    <property type="project" value="UniProtKB-KW"/>
</dbReference>
<accession>A0A177TXG6</accession>